<feature type="compositionally biased region" description="Low complexity" evidence="9">
    <location>
        <begin position="1763"/>
        <end position="1781"/>
    </location>
</feature>
<dbReference type="eggNOG" id="KOG0242">
    <property type="taxonomic scope" value="Eukaryota"/>
</dbReference>
<evidence type="ECO:0000256" key="2">
    <source>
        <dbReference type="ARBA" id="ARBA00022741"/>
    </source>
</evidence>
<evidence type="ECO:0000256" key="9">
    <source>
        <dbReference type="SAM" id="MobiDB-lite"/>
    </source>
</evidence>
<feature type="coiled-coil region" evidence="8">
    <location>
        <begin position="1586"/>
        <end position="1620"/>
    </location>
</feature>
<dbReference type="FunFam" id="3.40.850.10:FF:000093">
    <property type="entry name" value="CENP-meta, isoform C"/>
    <property type="match status" value="1"/>
</dbReference>
<evidence type="ECO:0000256" key="1">
    <source>
        <dbReference type="ARBA" id="ARBA00004245"/>
    </source>
</evidence>
<keyword evidence="6" id="KW-0206">Cytoskeleton</keyword>
<dbReference type="InParanoid" id="B4JPJ4"/>
<keyword evidence="2 7" id="KW-0547">Nucleotide-binding</keyword>
<feature type="coiled-coil region" evidence="8">
    <location>
        <begin position="1192"/>
        <end position="1532"/>
    </location>
</feature>
<dbReference type="SMART" id="SM00129">
    <property type="entry name" value="KISc"/>
    <property type="match status" value="1"/>
</dbReference>
<evidence type="ECO:0000256" key="3">
    <source>
        <dbReference type="ARBA" id="ARBA00022840"/>
    </source>
</evidence>
<dbReference type="EMBL" id="CH916372">
    <property type="protein sequence ID" value="EDV98824.1"/>
    <property type="molecule type" value="Genomic_DNA"/>
</dbReference>
<evidence type="ECO:0000256" key="4">
    <source>
        <dbReference type="ARBA" id="ARBA00023054"/>
    </source>
</evidence>
<proteinExistence type="inferred from homology"/>
<dbReference type="GO" id="GO:0000278">
    <property type="term" value="P:mitotic cell cycle"/>
    <property type="evidence" value="ECO:0007669"/>
    <property type="project" value="TreeGrafter"/>
</dbReference>
<evidence type="ECO:0000256" key="7">
    <source>
        <dbReference type="PROSITE-ProRule" id="PRU00283"/>
    </source>
</evidence>
<dbReference type="GO" id="GO:0003777">
    <property type="term" value="F:microtubule motor activity"/>
    <property type="evidence" value="ECO:0007669"/>
    <property type="project" value="InterPro"/>
</dbReference>
<feature type="coiled-coil region" evidence="8">
    <location>
        <begin position="1072"/>
        <end position="1159"/>
    </location>
</feature>
<feature type="coiled-coil region" evidence="8">
    <location>
        <begin position="1872"/>
        <end position="1906"/>
    </location>
</feature>
<keyword evidence="4 8" id="KW-0175">Coiled coil</keyword>
<reference evidence="11 12" key="1">
    <citation type="journal article" date="2007" name="Nature">
        <title>Evolution of genes and genomes on the Drosophila phylogeny.</title>
        <authorList>
            <consortium name="Drosophila 12 Genomes Consortium"/>
            <person name="Clark A.G."/>
            <person name="Eisen M.B."/>
            <person name="Smith D.R."/>
            <person name="Bergman C.M."/>
            <person name="Oliver B."/>
            <person name="Markow T.A."/>
            <person name="Kaufman T.C."/>
            <person name="Kellis M."/>
            <person name="Gelbart W."/>
            <person name="Iyer V.N."/>
            <person name="Pollard D.A."/>
            <person name="Sackton T.B."/>
            <person name="Larracuente A.M."/>
            <person name="Singh N.D."/>
            <person name="Abad J.P."/>
            <person name="Abt D.N."/>
            <person name="Adryan B."/>
            <person name="Aguade M."/>
            <person name="Akashi H."/>
            <person name="Anderson W.W."/>
            <person name="Aquadro C.F."/>
            <person name="Ardell D.H."/>
            <person name="Arguello R."/>
            <person name="Artieri C.G."/>
            <person name="Barbash D.A."/>
            <person name="Barker D."/>
            <person name="Barsanti P."/>
            <person name="Batterham P."/>
            <person name="Batzoglou S."/>
            <person name="Begun D."/>
            <person name="Bhutkar A."/>
            <person name="Blanco E."/>
            <person name="Bosak S.A."/>
            <person name="Bradley R.K."/>
            <person name="Brand A.D."/>
            <person name="Brent M.R."/>
            <person name="Brooks A.N."/>
            <person name="Brown R.H."/>
            <person name="Butlin R.K."/>
            <person name="Caggese C."/>
            <person name="Calvi B.R."/>
            <person name="Bernardo de Carvalho A."/>
            <person name="Caspi A."/>
            <person name="Castrezana S."/>
            <person name="Celniker S.E."/>
            <person name="Chang J.L."/>
            <person name="Chapple C."/>
            <person name="Chatterji S."/>
            <person name="Chinwalla A."/>
            <person name="Civetta A."/>
            <person name="Clifton S.W."/>
            <person name="Comeron J.M."/>
            <person name="Costello J.C."/>
            <person name="Coyne J.A."/>
            <person name="Daub J."/>
            <person name="David R.G."/>
            <person name="Delcher A.L."/>
            <person name="Delehaunty K."/>
            <person name="Do C.B."/>
            <person name="Ebling H."/>
            <person name="Edwards K."/>
            <person name="Eickbush T."/>
            <person name="Evans J.D."/>
            <person name="Filipski A."/>
            <person name="Findeiss S."/>
            <person name="Freyhult E."/>
            <person name="Fulton L."/>
            <person name="Fulton R."/>
            <person name="Garcia A.C."/>
            <person name="Gardiner A."/>
            <person name="Garfield D.A."/>
            <person name="Garvin B.E."/>
            <person name="Gibson G."/>
            <person name="Gilbert D."/>
            <person name="Gnerre S."/>
            <person name="Godfrey J."/>
            <person name="Good R."/>
            <person name="Gotea V."/>
            <person name="Gravely B."/>
            <person name="Greenberg A.J."/>
            <person name="Griffiths-Jones S."/>
            <person name="Gross S."/>
            <person name="Guigo R."/>
            <person name="Gustafson E.A."/>
            <person name="Haerty W."/>
            <person name="Hahn M.W."/>
            <person name="Halligan D.L."/>
            <person name="Halpern A.L."/>
            <person name="Halter G.M."/>
            <person name="Han M.V."/>
            <person name="Heger A."/>
            <person name="Hillier L."/>
            <person name="Hinrichs A.S."/>
            <person name="Holmes I."/>
            <person name="Hoskins R.A."/>
            <person name="Hubisz M.J."/>
            <person name="Hultmark D."/>
            <person name="Huntley M.A."/>
            <person name="Jaffe D.B."/>
            <person name="Jagadeeshan S."/>
            <person name="Jeck W.R."/>
            <person name="Johnson J."/>
            <person name="Jones C.D."/>
            <person name="Jordan W.C."/>
            <person name="Karpen G.H."/>
            <person name="Kataoka E."/>
            <person name="Keightley P.D."/>
            <person name="Kheradpour P."/>
            <person name="Kirkness E.F."/>
            <person name="Koerich L.B."/>
            <person name="Kristiansen K."/>
            <person name="Kudrna D."/>
            <person name="Kulathinal R.J."/>
            <person name="Kumar S."/>
            <person name="Kwok R."/>
            <person name="Lander E."/>
            <person name="Langley C.H."/>
            <person name="Lapoint R."/>
            <person name="Lazzaro B.P."/>
            <person name="Lee S.J."/>
            <person name="Levesque L."/>
            <person name="Li R."/>
            <person name="Lin C.F."/>
            <person name="Lin M.F."/>
            <person name="Lindblad-Toh K."/>
            <person name="Llopart A."/>
            <person name="Long M."/>
            <person name="Low L."/>
            <person name="Lozovsky E."/>
            <person name="Lu J."/>
            <person name="Luo M."/>
            <person name="Machado C.A."/>
            <person name="Makalowski W."/>
            <person name="Marzo M."/>
            <person name="Matsuda M."/>
            <person name="Matzkin L."/>
            <person name="McAllister B."/>
            <person name="McBride C.S."/>
            <person name="McKernan B."/>
            <person name="McKernan K."/>
            <person name="Mendez-Lago M."/>
            <person name="Minx P."/>
            <person name="Mollenhauer M.U."/>
            <person name="Montooth K."/>
            <person name="Mount S.M."/>
            <person name="Mu X."/>
            <person name="Myers E."/>
            <person name="Negre B."/>
            <person name="Newfeld S."/>
            <person name="Nielsen R."/>
            <person name="Noor M.A."/>
            <person name="O'Grady P."/>
            <person name="Pachter L."/>
            <person name="Papaceit M."/>
            <person name="Parisi M.J."/>
            <person name="Parisi M."/>
            <person name="Parts L."/>
            <person name="Pedersen J.S."/>
            <person name="Pesole G."/>
            <person name="Phillippy A.M."/>
            <person name="Ponting C.P."/>
            <person name="Pop M."/>
            <person name="Porcelli D."/>
            <person name="Powell J.R."/>
            <person name="Prohaska S."/>
            <person name="Pruitt K."/>
            <person name="Puig M."/>
            <person name="Quesneville H."/>
            <person name="Ram K.R."/>
            <person name="Rand D."/>
            <person name="Rasmussen M.D."/>
            <person name="Reed L.K."/>
            <person name="Reenan R."/>
            <person name="Reily A."/>
            <person name="Remington K.A."/>
            <person name="Rieger T.T."/>
            <person name="Ritchie M.G."/>
            <person name="Robin C."/>
            <person name="Rogers Y.H."/>
            <person name="Rohde C."/>
            <person name="Rozas J."/>
            <person name="Rubenfield M.J."/>
            <person name="Ruiz A."/>
            <person name="Russo S."/>
            <person name="Salzberg S.L."/>
            <person name="Sanchez-Gracia A."/>
            <person name="Saranga D.J."/>
            <person name="Sato H."/>
            <person name="Schaeffer S.W."/>
            <person name="Schatz M.C."/>
            <person name="Schlenke T."/>
            <person name="Schwartz R."/>
            <person name="Segarra C."/>
            <person name="Singh R.S."/>
            <person name="Sirot L."/>
            <person name="Sirota M."/>
            <person name="Sisneros N.B."/>
            <person name="Smith C.D."/>
            <person name="Smith T.F."/>
            <person name="Spieth J."/>
            <person name="Stage D.E."/>
            <person name="Stark A."/>
            <person name="Stephan W."/>
            <person name="Strausberg R.L."/>
            <person name="Strempel S."/>
            <person name="Sturgill D."/>
            <person name="Sutton G."/>
            <person name="Sutton G.G."/>
            <person name="Tao W."/>
            <person name="Teichmann S."/>
            <person name="Tobari Y.N."/>
            <person name="Tomimura Y."/>
            <person name="Tsolas J.M."/>
            <person name="Valente V.L."/>
            <person name="Venter E."/>
            <person name="Venter J.C."/>
            <person name="Vicario S."/>
            <person name="Vieira F.G."/>
            <person name="Vilella A.J."/>
            <person name="Villasante A."/>
            <person name="Walenz B."/>
            <person name="Wang J."/>
            <person name="Wasserman M."/>
            <person name="Watts T."/>
            <person name="Wilson D."/>
            <person name="Wilson R.K."/>
            <person name="Wing R.A."/>
            <person name="Wolfner M.F."/>
            <person name="Wong A."/>
            <person name="Wong G.K."/>
            <person name="Wu C.I."/>
            <person name="Wu G."/>
            <person name="Yamamoto D."/>
            <person name="Yang H.P."/>
            <person name="Yang S.P."/>
            <person name="Yorke J.A."/>
            <person name="Yoshida K."/>
            <person name="Zdobnov E."/>
            <person name="Zhang P."/>
            <person name="Zhang Y."/>
            <person name="Zimin A.V."/>
            <person name="Baldwin J."/>
            <person name="Abdouelleil A."/>
            <person name="Abdulkadir J."/>
            <person name="Abebe A."/>
            <person name="Abera B."/>
            <person name="Abreu J."/>
            <person name="Acer S.C."/>
            <person name="Aftuck L."/>
            <person name="Alexander A."/>
            <person name="An P."/>
            <person name="Anderson E."/>
            <person name="Anderson S."/>
            <person name="Arachi H."/>
            <person name="Azer M."/>
            <person name="Bachantsang P."/>
            <person name="Barry A."/>
            <person name="Bayul T."/>
            <person name="Berlin A."/>
            <person name="Bessette D."/>
            <person name="Bloom T."/>
            <person name="Blye J."/>
            <person name="Boguslavskiy L."/>
            <person name="Bonnet C."/>
            <person name="Boukhgalter B."/>
            <person name="Bourzgui I."/>
            <person name="Brown A."/>
            <person name="Cahill P."/>
            <person name="Channer S."/>
            <person name="Cheshatsang Y."/>
            <person name="Chuda L."/>
            <person name="Citroen M."/>
            <person name="Collymore A."/>
            <person name="Cooke P."/>
            <person name="Costello M."/>
            <person name="D'Aco K."/>
            <person name="Daza R."/>
            <person name="De Haan G."/>
            <person name="DeGray S."/>
            <person name="DeMaso C."/>
            <person name="Dhargay N."/>
            <person name="Dooley K."/>
            <person name="Dooley E."/>
            <person name="Doricent M."/>
            <person name="Dorje P."/>
            <person name="Dorjee K."/>
            <person name="Dupes A."/>
            <person name="Elong R."/>
            <person name="Falk J."/>
            <person name="Farina A."/>
            <person name="Faro S."/>
            <person name="Ferguson D."/>
            <person name="Fisher S."/>
            <person name="Foley C.D."/>
            <person name="Franke A."/>
            <person name="Friedrich D."/>
            <person name="Gadbois L."/>
            <person name="Gearin G."/>
            <person name="Gearin C.R."/>
            <person name="Giannoukos G."/>
            <person name="Goode T."/>
            <person name="Graham J."/>
            <person name="Grandbois E."/>
            <person name="Grewal S."/>
            <person name="Gyaltsen K."/>
            <person name="Hafez N."/>
            <person name="Hagos B."/>
            <person name="Hall J."/>
            <person name="Henson C."/>
            <person name="Hollinger A."/>
            <person name="Honan T."/>
            <person name="Huard M.D."/>
            <person name="Hughes L."/>
            <person name="Hurhula B."/>
            <person name="Husby M.E."/>
            <person name="Kamat A."/>
            <person name="Kanga B."/>
            <person name="Kashin S."/>
            <person name="Khazanovich D."/>
            <person name="Kisner P."/>
            <person name="Lance K."/>
            <person name="Lara M."/>
            <person name="Lee W."/>
            <person name="Lennon N."/>
            <person name="Letendre F."/>
            <person name="LeVine R."/>
            <person name="Lipovsky A."/>
            <person name="Liu X."/>
            <person name="Liu J."/>
            <person name="Liu S."/>
            <person name="Lokyitsang T."/>
            <person name="Lokyitsang Y."/>
            <person name="Lubonja R."/>
            <person name="Lui A."/>
            <person name="MacDonald P."/>
            <person name="Magnisalis V."/>
            <person name="Maru K."/>
            <person name="Matthews C."/>
            <person name="McCusker W."/>
            <person name="McDonough S."/>
            <person name="Mehta T."/>
            <person name="Meldrim J."/>
            <person name="Meneus L."/>
            <person name="Mihai O."/>
            <person name="Mihalev A."/>
            <person name="Mihova T."/>
            <person name="Mittelman R."/>
            <person name="Mlenga V."/>
            <person name="Montmayeur A."/>
            <person name="Mulrain L."/>
            <person name="Navidi A."/>
            <person name="Naylor J."/>
            <person name="Negash T."/>
            <person name="Nguyen T."/>
            <person name="Nguyen N."/>
            <person name="Nicol R."/>
            <person name="Norbu C."/>
            <person name="Norbu N."/>
            <person name="Novod N."/>
            <person name="O'Neill B."/>
            <person name="Osman S."/>
            <person name="Markiewicz E."/>
            <person name="Oyono O.L."/>
            <person name="Patti C."/>
            <person name="Phunkhang P."/>
            <person name="Pierre F."/>
            <person name="Priest M."/>
            <person name="Raghuraman S."/>
            <person name="Rege F."/>
            <person name="Reyes R."/>
            <person name="Rise C."/>
            <person name="Rogov P."/>
            <person name="Ross K."/>
            <person name="Ryan E."/>
            <person name="Settipalli S."/>
            <person name="Shea T."/>
            <person name="Sherpa N."/>
            <person name="Shi L."/>
            <person name="Shih D."/>
            <person name="Sparrow T."/>
            <person name="Spaulding J."/>
            <person name="Stalker J."/>
            <person name="Stange-Thomann N."/>
            <person name="Stavropoulos S."/>
            <person name="Stone C."/>
            <person name="Strader C."/>
            <person name="Tesfaye S."/>
            <person name="Thomson T."/>
            <person name="Thoulutsang Y."/>
            <person name="Thoulutsang D."/>
            <person name="Topham K."/>
            <person name="Topping I."/>
            <person name="Tsamla T."/>
            <person name="Vassiliev H."/>
            <person name="Vo A."/>
            <person name="Wangchuk T."/>
            <person name="Wangdi T."/>
            <person name="Weiand M."/>
            <person name="Wilkinson J."/>
            <person name="Wilson A."/>
            <person name="Yadav S."/>
            <person name="Young G."/>
            <person name="Yu Q."/>
            <person name="Zembek L."/>
            <person name="Zhong D."/>
            <person name="Zimmer A."/>
            <person name="Zwirko Z."/>
            <person name="Jaffe D.B."/>
            <person name="Alvarez P."/>
            <person name="Brockman W."/>
            <person name="Butler J."/>
            <person name="Chin C."/>
            <person name="Gnerre S."/>
            <person name="Grabherr M."/>
            <person name="Kleber M."/>
            <person name="Mauceli E."/>
            <person name="MacCallum I."/>
        </authorList>
    </citation>
    <scope>NUCLEOTIDE SEQUENCE [LARGE SCALE GENOMIC DNA]</scope>
    <source>
        <strain evidence="12">Tucson 15287-2541.00</strain>
    </source>
</reference>
<evidence type="ECO:0000313" key="11">
    <source>
        <dbReference type="EMBL" id="EDV98824.1"/>
    </source>
</evidence>
<feature type="domain" description="Kinesin motor" evidence="10">
    <location>
        <begin position="6"/>
        <end position="318"/>
    </location>
</feature>
<dbReference type="PANTHER" id="PTHR47968:SF75">
    <property type="entry name" value="CENTROMERE-ASSOCIATED PROTEIN E"/>
    <property type="match status" value="1"/>
</dbReference>
<dbReference type="GO" id="GO:0005524">
    <property type="term" value="F:ATP binding"/>
    <property type="evidence" value="ECO:0007669"/>
    <property type="project" value="UniProtKB-UniRule"/>
</dbReference>
<feature type="coiled-coil region" evidence="8">
    <location>
        <begin position="327"/>
        <end position="361"/>
    </location>
</feature>
<dbReference type="Gene3D" id="3.40.850.10">
    <property type="entry name" value="Kinesin motor domain"/>
    <property type="match status" value="1"/>
</dbReference>
<feature type="coiled-coil region" evidence="8">
    <location>
        <begin position="522"/>
        <end position="594"/>
    </location>
</feature>
<dbReference type="HOGENOM" id="CLU_231123_0_0_1"/>
<dbReference type="Proteomes" id="UP000001070">
    <property type="component" value="Unassembled WGS sequence"/>
</dbReference>
<organism evidence="12">
    <name type="scientific">Drosophila grimshawi</name>
    <name type="common">Hawaiian fruit fly</name>
    <name type="synonym">Idiomyia grimshawi</name>
    <dbReference type="NCBI Taxonomy" id="7222"/>
    <lineage>
        <taxon>Eukaryota</taxon>
        <taxon>Metazoa</taxon>
        <taxon>Ecdysozoa</taxon>
        <taxon>Arthropoda</taxon>
        <taxon>Hexapoda</taxon>
        <taxon>Insecta</taxon>
        <taxon>Pterygota</taxon>
        <taxon>Neoptera</taxon>
        <taxon>Endopterygota</taxon>
        <taxon>Diptera</taxon>
        <taxon>Brachycera</taxon>
        <taxon>Muscomorpha</taxon>
        <taxon>Ephydroidea</taxon>
        <taxon>Drosophilidae</taxon>
        <taxon>Drosophila</taxon>
        <taxon>Hawaiian Drosophila</taxon>
    </lineage>
</organism>
<name>B4JPJ4_DROGR</name>
<gene>
    <name evidence="11" type="primary">Dgri\GH13389</name>
    <name evidence="11" type="ORF">Dgri_GH13389</name>
</gene>
<dbReference type="InterPro" id="IPR036961">
    <property type="entry name" value="Kinesin_motor_dom_sf"/>
</dbReference>
<accession>B4JPJ4</accession>
<keyword evidence="12" id="KW-1185">Reference proteome</keyword>
<evidence type="ECO:0000256" key="5">
    <source>
        <dbReference type="ARBA" id="ARBA00023175"/>
    </source>
</evidence>
<evidence type="ECO:0000313" key="12">
    <source>
        <dbReference type="Proteomes" id="UP000001070"/>
    </source>
</evidence>
<dbReference type="PRINTS" id="PR00380">
    <property type="entry name" value="KINESINHEAVY"/>
</dbReference>
<evidence type="ECO:0000259" key="10">
    <source>
        <dbReference type="PROSITE" id="PS50067"/>
    </source>
</evidence>
<dbReference type="PANTHER" id="PTHR47968">
    <property type="entry name" value="CENTROMERE PROTEIN E"/>
    <property type="match status" value="1"/>
</dbReference>
<dbReference type="SUPFAM" id="SSF52540">
    <property type="entry name" value="P-loop containing nucleoside triphosphate hydrolases"/>
    <property type="match status" value="1"/>
</dbReference>
<feature type="coiled-coil region" evidence="8">
    <location>
        <begin position="1659"/>
        <end position="1718"/>
    </location>
</feature>
<dbReference type="PROSITE" id="PS50067">
    <property type="entry name" value="KINESIN_MOTOR_2"/>
    <property type="match status" value="1"/>
</dbReference>
<dbReference type="OMA" id="ENECFSA"/>
<feature type="region of interest" description="Disordered" evidence="9">
    <location>
        <begin position="387"/>
        <end position="435"/>
    </location>
</feature>
<dbReference type="FunCoup" id="B4JPJ4">
    <property type="interactions" value="222"/>
</dbReference>
<dbReference type="KEGG" id="dgr:6566760"/>
<feature type="binding site" evidence="7">
    <location>
        <begin position="81"/>
        <end position="88"/>
    </location>
    <ligand>
        <name>ATP</name>
        <dbReference type="ChEBI" id="CHEBI:30616"/>
    </ligand>
</feature>
<dbReference type="PhylomeDB" id="B4JPJ4"/>
<feature type="coiled-coil region" evidence="8">
    <location>
        <begin position="657"/>
        <end position="1020"/>
    </location>
</feature>
<dbReference type="Pfam" id="PF00225">
    <property type="entry name" value="Kinesin"/>
    <property type="match status" value="1"/>
</dbReference>
<dbReference type="GO" id="GO:0005874">
    <property type="term" value="C:microtubule"/>
    <property type="evidence" value="ECO:0007669"/>
    <property type="project" value="TreeGrafter"/>
</dbReference>
<dbReference type="GO" id="GO:0008017">
    <property type="term" value="F:microtubule binding"/>
    <property type="evidence" value="ECO:0007669"/>
    <property type="project" value="InterPro"/>
</dbReference>
<feature type="region of interest" description="Disordered" evidence="9">
    <location>
        <begin position="1763"/>
        <end position="1805"/>
    </location>
</feature>
<dbReference type="InterPro" id="IPR027640">
    <property type="entry name" value="Kinesin-like_fam"/>
</dbReference>
<comment type="subcellular location">
    <subcellularLocation>
        <location evidence="1">Cytoplasm</location>
        <location evidence="1">Cytoskeleton</location>
    </subcellularLocation>
</comment>
<keyword evidence="5 7" id="KW-0505">Motor protein</keyword>
<dbReference type="GO" id="GO:0007018">
    <property type="term" value="P:microtubule-based movement"/>
    <property type="evidence" value="ECO:0007669"/>
    <property type="project" value="InterPro"/>
</dbReference>
<sequence>MSAKSAIQVCIKLRPCEPGNTTLWQVKDKRTIQLIDSQADPCVFDYVFDQDSNNQMVFDCMAKHIVEACIKGFNGTIFAYGQTSSGKTYTMMGDERNPGVMVLAAKEIFNQIALYDDREFLIRVGYIEIYNEKIYDLLNKKNQDLKIHESNGMVHVNCEECIITSEHDLLQFLCMGNKERTVGETNMNERSSRSHAIFRIIIESRKTDHNADDAVIQSLLNLVDLAGSERADQTGARGARLKEGGHINKSLHFLSNVIKSLAENEDNKYVNFRDSKLTRILQASLGGNTFTSIICSIKPSIMEESQSTLNFAMRAKKIRLKPQINELVSDATMMKRLEREIKELKDRLAKEQERNESQIKVRVLEQRIKNDTLKIITGTTIADKRNKNRRRTWCPATSHPEAATGEDLAGSDGSNADQPKHSGLPKPSFYPSGSHIRHRALNAPKTINIMKSLEIEETDEEFNPAVEFDFGPVPSPMVTQRILPPLSLTPRVGEIEGKAMHVRDITELNTFLDLEQNIACEWEDLSEKFAAAQAQIDELQSERLNLMQRCEDFDSLTESKLAGDTKIEAYEEQLQTLKQTVQRLEMENRLAVDLEFQFENHKSKSKRREEELLAAISEKDGAIGGLQHKLDELSRDVLRNSKEDHMLSICPEIETNCESICNKCANLERLLEEHKQTTANVEGTQSIDCECEQLRVEIAKTRAQLETVQLAYKQVTSDVAEKSQLCDRLGQDFVAAEEAKELLQDKCNILEETQQQHNQILQSMQAKYEAMQEKYVKLQEDYERLESMQEKYVQLQQDYELRESSQEKYAKLQQDYAQLESQNESLQEEIRTLKTSMQQIQEELMQTATATASTAEINDALVQQLRSRNEELIENLAIMETKFEEIQREYDDLSNQLMESVQDGDSLRAQCNALQEQLKQQQQMSAANATAAGAEAAEKKTEQLLAHIAQLESEVAEKNMLIDATEGTINEMREQMTNLESALLEKSVIVNKVEDYQRQIESLEKQHAEMTMVCEELQEKVKENTLNESESQLMSSSGQTLFNSDSSGTATETELDLLTAKLSDLKTESYQLQLLLSTKDELIERIQSELQELNERCMNMDVLQVELQANARQNQQLLERQSAKLADDADRIDKLQETNAQLLERSIKAEETVDALKQRLELAAQVACSADEYEKHLHEMQIASETSQKEFELREQQNKEKLESSREEYEKRLNEMQAALEMSQKEFELKWQENDKKIKCSKVDYEKRLSDMKTALEANQKQHKDALDNAKLEYLQKIEASESRFRTNLRKSNIEWEQDKARYEASLERLQKQLSQSEEQLEKLSADSCTKLLDIKAANELAVDQLVKEKHELESMYDESQKLVQKLQSELSSKCLEEKQDQDEKLQELLDKYEKQMHDYEQLKAEYTLSLDNLKLEKSSLQFAVDESKSIIERLNNELQAEHNDQQQLTSRLEQLESELVANAAEKAIFLEKVETLSTKIAGLVEEVKQAELKAIDFDKLHSEHEETICLLNAANDLSKNLAQKVKNLDKELMLTHIEVKTHSAKVDQLQSELEATLLMQSTASSEQSSLTNKLKELKATLFEQSNQFEHKLKEVQSSKNELQLQLDSLLTNKLELETANQQLTVKLKNVLNMQSDLDKERESNAKLQRCTVQLQSKIDSNEKILQQLKLENAQLEERLTSVTTEASKKSSELGNRIEILQKEINKLRTLLKTNRSNFDAERLRLDGTISSLLDDKRNLEEKICTTEEILKKLESDLRAKANGSNLSFDSNSSSTSSAPRKSLDRETNHPRKSISSESELRKNRRISTHDEWRRQSYWNDSRHVACMTDPVDKNCNCEELDSKLKDCQRQLFIAESIVTTQNMELKNHPLKEETATLKKRLQEEQAKARDEIKRLRQKNLDLMSKVNVQAASAAISASSSQVATTTAQAGKQLSTAETQTESDVETALQKITDKLNESLRLCRIRYHKIKDLEDKLKQNENADASISLQTTGQINVLKSQLEVQKKDFAALNNKYEYAKRALKLRGDELDKLRKVADADLAAPSK</sequence>
<dbReference type="InterPro" id="IPR027417">
    <property type="entry name" value="P-loop_NTPase"/>
</dbReference>
<dbReference type="OrthoDB" id="21525at2759"/>
<evidence type="ECO:0000256" key="6">
    <source>
        <dbReference type="ARBA" id="ARBA00023212"/>
    </source>
</evidence>
<evidence type="ECO:0000256" key="8">
    <source>
        <dbReference type="SAM" id="Coils"/>
    </source>
</evidence>
<dbReference type="InterPro" id="IPR001752">
    <property type="entry name" value="Kinesin_motor_dom"/>
</dbReference>
<keyword evidence="3 7" id="KW-0067">ATP-binding</keyword>
<dbReference type="STRING" id="7222.B4JPJ4"/>
<keyword evidence="6" id="KW-0963">Cytoplasm</keyword>
<comment type="similarity">
    <text evidence="7">Belongs to the TRAFAC class myosin-kinesin ATPase superfamily. Kinesin family.</text>
</comment>
<protein>
    <submittedName>
        <fullName evidence="11">GH13389</fullName>
    </submittedName>
</protein>